<sequence length="63" mass="6904">MKGFVDEETCIGCGLCPSICPEIFEMNNETGKAIAKDIEIPDNTLEDARDAEEQCPVEAIDIK</sequence>
<evidence type="ECO:0000313" key="1">
    <source>
        <dbReference type="EMBL" id="GMQ64396.1"/>
    </source>
</evidence>
<reference evidence="1" key="1">
    <citation type="submission" date="2023-09" db="EMBL/GenBank/DDBJ databases">
        <title>Vallitalea sediminicola and Vallitalea maricola sp. nov., anaerobic bacteria isolated from marine sediment.</title>
        <authorList>
            <person name="Hirano S."/>
            <person name="Maeda A."/>
            <person name="Terahara T."/>
            <person name="Mori K."/>
            <person name="Hamada M."/>
            <person name="Matsumoto R."/>
            <person name="Kobayashi T."/>
        </authorList>
    </citation>
    <scope>NUCLEOTIDE SEQUENCE</scope>
    <source>
        <strain evidence="1">AN17-2</strain>
    </source>
</reference>
<evidence type="ECO:0000313" key="2">
    <source>
        <dbReference type="Proteomes" id="UP001374599"/>
    </source>
</evidence>
<name>A0ACB5UNP9_9FIRM</name>
<keyword evidence="2" id="KW-1185">Reference proteome</keyword>
<dbReference type="EMBL" id="BTPU01000069">
    <property type="protein sequence ID" value="GMQ64396.1"/>
    <property type="molecule type" value="Genomic_DNA"/>
</dbReference>
<proteinExistence type="predicted"/>
<dbReference type="Proteomes" id="UP001374599">
    <property type="component" value="Unassembled WGS sequence"/>
</dbReference>
<comment type="caution">
    <text evidence="1">The sequence shown here is derived from an EMBL/GenBank/DDBJ whole genome shotgun (WGS) entry which is preliminary data.</text>
</comment>
<protein>
    <submittedName>
        <fullName evidence="1">Ferredoxin</fullName>
    </submittedName>
</protein>
<gene>
    <name evidence="1" type="ORF">AN2V17_36330</name>
</gene>
<accession>A0ACB5UNP9</accession>
<organism evidence="1 2">
    <name type="scientific">Vallitalea maricola</name>
    <dbReference type="NCBI Taxonomy" id="3074433"/>
    <lineage>
        <taxon>Bacteria</taxon>
        <taxon>Bacillati</taxon>
        <taxon>Bacillota</taxon>
        <taxon>Clostridia</taxon>
        <taxon>Lachnospirales</taxon>
        <taxon>Vallitaleaceae</taxon>
        <taxon>Vallitalea</taxon>
    </lineage>
</organism>